<dbReference type="PANTHER" id="PTHR10434">
    <property type="entry name" value="1-ACYL-SN-GLYCEROL-3-PHOSPHATE ACYLTRANSFERASE"/>
    <property type="match status" value="1"/>
</dbReference>
<sequence length="192" mass="21528">MLYTIGKILFSIIFSLLFKWEITGAENIPDKGPLIICSNHISWWDPPLVGCSIKRRIYFMAKEELFKNPILGYILKAVGAFPIKRGEADRKAIRKSLEILEQAKVLGLFPEGTRSKTGELQKPEPGVALIALKSNAQILPVAIKGPYKLFKPVKVIVGKPYRLSYSGGKLTTQILQQYSKQIMEKIKLLLGT</sequence>
<keyword evidence="4" id="KW-0594">Phospholipid biosynthesis</keyword>
<proteinExistence type="inferred from homology"/>
<dbReference type="EC" id="2.3.1.51" evidence="4"/>
<evidence type="ECO:0000313" key="7">
    <source>
        <dbReference type="Proteomes" id="UP000662904"/>
    </source>
</evidence>
<keyword evidence="4" id="KW-1208">Phospholipid metabolism</keyword>
<gene>
    <name evidence="6" type="primary">plsC_2</name>
    <name evidence="6" type="ORF">H0A61_02514</name>
</gene>
<accession>A0A8A0RQE8</accession>
<dbReference type="SUPFAM" id="SSF69593">
    <property type="entry name" value="Glycerol-3-phosphate (1)-acyltransferase"/>
    <property type="match status" value="1"/>
</dbReference>
<comment type="catalytic activity">
    <reaction evidence="4">
        <text>a 1-acyl-sn-glycero-3-phosphate + an acyl-CoA = a 1,2-diacyl-sn-glycero-3-phosphate + CoA</text>
        <dbReference type="Rhea" id="RHEA:19709"/>
        <dbReference type="ChEBI" id="CHEBI:57287"/>
        <dbReference type="ChEBI" id="CHEBI:57970"/>
        <dbReference type="ChEBI" id="CHEBI:58342"/>
        <dbReference type="ChEBI" id="CHEBI:58608"/>
        <dbReference type="EC" id="2.3.1.51"/>
    </reaction>
</comment>
<evidence type="ECO:0000256" key="4">
    <source>
        <dbReference type="RuleBase" id="RU361267"/>
    </source>
</evidence>
<comment type="domain">
    <text evidence="4">The HXXXXD motif is essential for acyltransferase activity and may constitute the binding site for the phosphate moiety of the glycerol-3-phosphate.</text>
</comment>
<dbReference type="Proteomes" id="UP000662904">
    <property type="component" value="Chromosome"/>
</dbReference>
<feature type="domain" description="Phospholipid/glycerol acyltransferase" evidence="5">
    <location>
        <begin position="34"/>
        <end position="146"/>
    </location>
</feature>
<organism evidence="6 7">
    <name type="scientific">Koleobacter methoxysyntrophicus</name>
    <dbReference type="NCBI Taxonomy" id="2751313"/>
    <lineage>
        <taxon>Bacteria</taxon>
        <taxon>Bacillati</taxon>
        <taxon>Bacillota</taxon>
        <taxon>Clostridia</taxon>
        <taxon>Koleobacterales</taxon>
        <taxon>Koleobacteraceae</taxon>
        <taxon>Koleobacter</taxon>
    </lineage>
</organism>
<dbReference type="InterPro" id="IPR002123">
    <property type="entry name" value="Plipid/glycerol_acylTrfase"/>
</dbReference>
<dbReference type="RefSeq" id="WP_206707441.1">
    <property type="nucleotide sequence ID" value="NZ_CP059066.1"/>
</dbReference>
<dbReference type="EMBL" id="CP059066">
    <property type="protein sequence ID" value="QSQ10122.1"/>
    <property type="molecule type" value="Genomic_DNA"/>
</dbReference>
<evidence type="ECO:0000256" key="1">
    <source>
        <dbReference type="ARBA" id="ARBA00008655"/>
    </source>
</evidence>
<dbReference type="NCBIfam" id="TIGR00530">
    <property type="entry name" value="AGP_acyltrn"/>
    <property type="match status" value="1"/>
</dbReference>
<evidence type="ECO:0000256" key="2">
    <source>
        <dbReference type="ARBA" id="ARBA00022679"/>
    </source>
</evidence>
<dbReference type="GO" id="GO:0006654">
    <property type="term" value="P:phosphatidic acid biosynthetic process"/>
    <property type="evidence" value="ECO:0007669"/>
    <property type="project" value="TreeGrafter"/>
</dbReference>
<comment type="similarity">
    <text evidence="1 4">Belongs to the 1-acyl-sn-glycerol-3-phosphate acyltransferase family.</text>
</comment>
<name>A0A8A0RQE8_9FIRM</name>
<dbReference type="AlphaFoldDB" id="A0A8A0RQE8"/>
<keyword evidence="7" id="KW-1185">Reference proteome</keyword>
<keyword evidence="4" id="KW-0443">Lipid metabolism</keyword>
<dbReference type="Pfam" id="PF01553">
    <property type="entry name" value="Acyltransferase"/>
    <property type="match status" value="1"/>
</dbReference>
<evidence type="ECO:0000313" key="6">
    <source>
        <dbReference type="EMBL" id="QSQ10122.1"/>
    </source>
</evidence>
<protein>
    <recommendedName>
        <fullName evidence="4">1-acyl-sn-glycerol-3-phosphate acyltransferase</fullName>
        <ecNumber evidence="4">2.3.1.51</ecNumber>
    </recommendedName>
</protein>
<dbReference type="SMART" id="SM00563">
    <property type="entry name" value="PlsC"/>
    <property type="match status" value="1"/>
</dbReference>
<dbReference type="CDD" id="cd07989">
    <property type="entry name" value="LPLAT_AGPAT-like"/>
    <property type="match status" value="1"/>
</dbReference>
<keyword evidence="2 4" id="KW-0808">Transferase</keyword>
<dbReference type="GO" id="GO:0016020">
    <property type="term" value="C:membrane"/>
    <property type="evidence" value="ECO:0007669"/>
    <property type="project" value="InterPro"/>
</dbReference>
<dbReference type="InterPro" id="IPR004552">
    <property type="entry name" value="AGP_acyltrans"/>
</dbReference>
<keyword evidence="4" id="KW-0444">Lipid biosynthesis</keyword>
<dbReference type="KEGG" id="kme:H0A61_02514"/>
<keyword evidence="3 4" id="KW-0012">Acyltransferase</keyword>
<evidence type="ECO:0000256" key="3">
    <source>
        <dbReference type="ARBA" id="ARBA00023315"/>
    </source>
</evidence>
<dbReference type="GO" id="GO:0003841">
    <property type="term" value="F:1-acylglycerol-3-phosphate O-acyltransferase activity"/>
    <property type="evidence" value="ECO:0007669"/>
    <property type="project" value="UniProtKB-UniRule"/>
</dbReference>
<evidence type="ECO:0000259" key="5">
    <source>
        <dbReference type="SMART" id="SM00563"/>
    </source>
</evidence>
<dbReference type="PANTHER" id="PTHR10434:SF11">
    <property type="entry name" value="1-ACYL-SN-GLYCEROL-3-PHOSPHATE ACYLTRANSFERASE"/>
    <property type="match status" value="1"/>
</dbReference>
<reference evidence="6" key="1">
    <citation type="submission" date="2020-07" db="EMBL/GenBank/DDBJ databases">
        <title>Koleobacter methoxysyntrophicus gen. nov., sp. nov., a novel anaerobic bacterium isolated from deep subsurface oil field and proposal of Koleobacterales ord. nov. in the phylum Firmicutes.</title>
        <authorList>
            <person name="Sakamoto S."/>
            <person name="Tamaki H."/>
        </authorList>
    </citation>
    <scope>NUCLEOTIDE SEQUENCE</scope>
    <source>
        <strain evidence="6">NRmbB1</strain>
    </source>
</reference>